<feature type="transmembrane region" description="Helical" evidence="6">
    <location>
        <begin position="77"/>
        <end position="100"/>
    </location>
</feature>
<dbReference type="Gene3D" id="1.20.1070.10">
    <property type="entry name" value="Rhodopsin 7-helix transmembrane proteins"/>
    <property type="match status" value="1"/>
</dbReference>
<dbReference type="STRING" id="1314777.A0A164NX77"/>
<evidence type="ECO:0000256" key="1">
    <source>
        <dbReference type="ARBA" id="ARBA00004141"/>
    </source>
</evidence>
<dbReference type="Proteomes" id="UP000076722">
    <property type="component" value="Unassembled WGS sequence"/>
</dbReference>
<protein>
    <recommendedName>
        <fullName evidence="9">G-protein coupled receptors family 1 profile domain-containing protein</fullName>
    </recommendedName>
</protein>
<dbReference type="PANTHER" id="PTHR23112">
    <property type="entry name" value="G PROTEIN-COUPLED RECEPTOR 157-RELATED"/>
    <property type="match status" value="1"/>
</dbReference>
<feature type="transmembrane region" description="Helical" evidence="6">
    <location>
        <begin position="206"/>
        <end position="227"/>
    </location>
</feature>
<proteinExistence type="predicted"/>
<dbReference type="PANTHER" id="PTHR23112:SF37">
    <property type="entry name" value="G PROTEIN-COUPLED RECEPTOR GPR1"/>
    <property type="match status" value="1"/>
</dbReference>
<evidence type="ECO:0000256" key="4">
    <source>
        <dbReference type="ARBA" id="ARBA00023136"/>
    </source>
</evidence>
<evidence type="ECO:0008006" key="9">
    <source>
        <dbReference type="Google" id="ProtNLM"/>
    </source>
</evidence>
<feature type="transmembrane region" description="Helical" evidence="6">
    <location>
        <begin position="292"/>
        <end position="314"/>
    </location>
</feature>
<feature type="transmembrane region" description="Helical" evidence="6">
    <location>
        <begin position="261"/>
        <end position="280"/>
    </location>
</feature>
<dbReference type="GO" id="GO:0004930">
    <property type="term" value="F:G protein-coupled receptor activity"/>
    <property type="evidence" value="ECO:0007669"/>
    <property type="project" value="TreeGrafter"/>
</dbReference>
<evidence type="ECO:0000256" key="6">
    <source>
        <dbReference type="SAM" id="Phobius"/>
    </source>
</evidence>
<evidence type="ECO:0000256" key="2">
    <source>
        <dbReference type="ARBA" id="ARBA00022692"/>
    </source>
</evidence>
<dbReference type="GO" id="GO:0007189">
    <property type="term" value="P:adenylate cyclase-activating G protein-coupled receptor signaling pathway"/>
    <property type="evidence" value="ECO:0007669"/>
    <property type="project" value="TreeGrafter"/>
</dbReference>
<gene>
    <name evidence="7" type="ORF">SISNIDRAFT_460200</name>
</gene>
<name>A0A164NX77_9AGAM</name>
<evidence type="ECO:0000313" key="7">
    <source>
        <dbReference type="EMBL" id="KZS88131.1"/>
    </source>
</evidence>
<organism evidence="7 8">
    <name type="scientific">Sistotremastrum niveocremeum HHB9708</name>
    <dbReference type="NCBI Taxonomy" id="1314777"/>
    <lineage>
        <taxon>Eukaryota</taxon>
        <taxon>Fungi</taxon>
        <taxon>Dikarya</taxon>
        <taxon>Basidiomycota</taxon>
        <taxon>Agaricomycotina</taxon>
        <taxon>Agaricomycetes</taxon>
        <taxon>Sistotremastrales</taxon>
        <taxon>Sistotremastraceae</taxon>
        <taxon>Sertulicium</taxon>
        <taxon>Sertulicium niveocremeum</taxon>
    </lineage>
</organism>
<feature type="transmembrane region" description="Helical" evidence="6">
    <location>
        <begin position="32"/>
        <end position="57"/>
    </location>
</feature>
<accession>A0A164NX77</accession>
<keyword evidence="4 6" id="KW-0472">Membrane</keyword>
<dbReference type="EMBL" id="KV419440">
    <property type="protein sequence ID" value="KZS88131.1"/>
    <property type="molecule type" value="Genomic_DNA"/>
</dbReference>
<sequence length="524" mass="58406">MNSTGPVDDKDIDPSHGNVANSSGTFSFGVRLGLVFVVQIASISAVLVSGLLSYILWQAIKSYRRRRTWHWPSHIHIYFISLLCSDFIQAVGAIMDTAWIHDAGVVEGPFCTAQGMIEQIGDVGVALAYAIAVSTWGHIVLHWTTAPSPKVALVIVSLIWLFVILVTSISLGVHRNRVDPYYGNTKYWCWIRSPTYWKDGIALEYAWMWMTALVNILLYIPVTITLLKSRRQKKALALDSVVYREKDPHERSIQTMAFQMSLYPVIYIITITPISIARFIQFARPNNPPPFAFTTFASILFSSSGMFNVLLFSITRPALIPGRPFGIGRSTTGDNKRRQITTVESEIVWRRGTGTALRNANGTMGSGMDMNMTMTMGSDFDGEGEQDRDYGLENIPEVVVETQSTHSRSRSSPTTSMTDVDGIEMHVGRREKGSIRDMDGDGESMTTGNMSSTIGTHHSRSHLVRIEHDRADQESIREREKYGKAGMDEGYDLKDERDGDGDEVMVFRSRSSLDYSNSGGARAV</sequence>
<comment type="subcellular location">
    <subcellularLocation>
        <location evidence="1">Membrane</location>
        <topology evidence="1">Multi-pass membrane protein</topology>
    </subcellularLocation>
</comment>
<feature type="compositionally biased region" description="Basic and acidic residues" evidence="5">
    <location>
        <begin position="481"/>
        <end position="497"/>
    </location>
</feature>
<dbReference type="GO" id="GO:0005886">
    <property type="term" value="C:plasma membrane"/>
    <property type="evidence" value="ECO:0007669"/>
    <property type="project" value="TreeGrafter"/>
</dbReference>
<feature type="region of interest" description="Disordered" evidence="5">
    <location>
        <begin position="481"/>
        <end position="501"/>
    </location>
</feature>
<dbReference type="SUPFAM" id="SSF81321">
    <property type="entry name" value="Family A G protein-coupled receptor-like"/>
    <property type="match status" value="1"/>
</dbReference>
<keyword evidence="2 6" id="KW-0812">Transmembrane</keyword>
<keyword evidence="3 6" id="KW-1133">Transmembrane helix</keyword>
<evidence type="ECO:0000256" key="5">
    <source>
        <dbReference type="SAM" id="MobiDB-lite"/>
    </source>
</evidence>
<keyword evidence="8" id="KW-1185">Reference proteome</keyword>
<reference evidence="7 8" key="1">
    <citation type="journal article" date="2016" name="Mol. Biol. Evol.">
        <title>Comparative Genomics of Early-Diverging Mushroom-Forming Fungi Provides Insights into the Origins of Lignocellulose Decay Capabilities.</title>
        <authorList>
            <person name="Nagy L.G."/>
            <person name="Riley R."/>
            <person name="Tritt A."/>
            <person name="Adam C."/>
            <person name="Daum C."/>
            <person name="Floudas D."/>
            <person name="Sun H."/>
            <person name="Yadav J.S."/>
            <person name="Pangilinan J."/>
            <person name="Larsson K.H."/>
            <person name="Matsuura K."/>
            <person name="Barry K."/>
            <person name="Labutti K."/>
            <person name="Kuo R."/>
            <person name="Ohm R.A."/>
            <person name="Bhattacharya S.S."/>
            <person name="Shirouzu T."/>
            <person name="Yoshinaga Y."/>
            <person name="Martin F.M."/>
            <person name="Grigoriev I.V."/>
            <person name="Hibbett D.S."/>
        </authorList>
    </citation>
    <scope>NUCLEOTIDE SEQUENCE [LARGE SCALE GENOMIC DNA]</scope>
    <source>
        <strain evidence="7 8">HHB9708</strain>
    </source>
</reference>
<feature type="transmembrane region" description="Helical" evidence="6">
    <location>
        <begin position="151"/>
        <end position="173"/>
    </location>
</feature>
<feature type="transmembrane region" description="Helical" evidence="6">
    <location>
        <begin position="120"/>
        <end position="139"/>
    </location>
</feature>
<evidence type="ECO:0000256" key="3">
    <source>
        <dbReference type="ARBA" id="ARBA00022989"/>
    </source>
</evidence>
<evidence type="ECO:0000313" key="8">
    <source>
        <dbReference type="Proteomes" id="UP000076722"/>
    </source>
</evidence>
<dbReference type="AlphaFoldDB" id="A0A164NX77"/>